<evidence type="ECO:0000259" key="1">
    <source>
        <dbReference type="PROSITE" id="PS51186"/>
    </source>
</evidence>
<feature type="domain" description="N-acetyltransferase" evidence="1">
    <location>
        <begin position="186"/>
        <end position="330"/>
    </location>
</feature>
<dbReference type="InterPro" id="IPR000182">
    <property type="entry name" value="GNAT_dom"/>
</dbReference>
<dbReference type="Pfam" id="PF13312">
    <property type="entry name" value="DUF4081"/>
    <property type="match status" value="2"/>
</dbReference>
<gene>
    <name evidence="2" type="ORF">KIN34_15775</name>
</gene>
<proteinExistence type="predicted"/>
<dbReference type="InterPro" id="IPR016794">
    <property type="entry name" value="UCP21603_acetyltransf"/>
</dbReference>
<dbReference type="GO" id="GO:0016746">
    <property type="term" value="F:acyltransferase activity"/>
    <property type="evidence" value="ECO:0007669"/>
    <property type="project" value="UniProtKB-KW"/>
</dbReference>
<dbReference type="InterPro" id="IPR025289">
    <property type="entry name" value="DUF4081"/>
</dbReference>
<evidence type="ECO:0000313" key="2">
    <source>
        <dbReference type="EMBL" id="MBT0995738.1"/>
    </source>
</evidence>
<keyword evidence="2" id="KW-0012">Acyltransferase</keyword>
<keyword evidence="2" id="KW-0808">Transferase</keyword>
<evidence type="ECO:0000313" key="3">
    <source>
        <dbReference type="Proteomes" id="UP000722125"/>
    </source>
</evidence>
<sequence length="330" mass="34646">MGSRRATMLDRRPGARVLADVDLEAALEVCALDPVGSVLATARLEQARRVGLAAAGGALWGFHHGGVLVAVCWAGANMVPVVPVVPRTVDLPPAARALPTPGGPAPAVPATGADVVVDAAVADAALDAFAIMAARQGRRCSSIVGPAPTVLGLWERLRGAWPGVREVRDDQPSMVIDHAPVVAPDPDVRVSRPQEYDQVLPACVRMFTEEVGYSPASGPHGPYETRVRSLIAQGRSFVRMEPGPEGPPHVAFKAELGAVAGGVAQVQGVWVTPERRGRRLSVHGMAAVVELARAHAPVVSLYVNDFNVRAVAAYRSVGFRQVGSYATVLF</sequence>
<accession>A0ABS5U2W7</accession>
<comment type="caution">
    <text evidence="2">The sequence shown here is derived from an EMBL/GenBank/DDBJ whole genome shotgun (WGS) entry which is preliminary data.</text>
</comment>
<dbReference type="RefSeq" id="WP_214352884.1">
    <property type="nucleotide sequence ID" value="NZ_JAHBOH010000002.1"/>
</dbReference>
<keyword evidence="3" id="KW-1185">Reference proteome</keyword>
<dbReference type="PIRSF" id="PIRSF021603">
    <property type="entry name" value="UCP21603_acetyltransf"/>
    <property type="match status" value="1"/>
</dbReference>
<dbReference type="SUPFAM" id="SSF55729">
    <property type="entry name" value="Acyl-CoA N-acyltransferases (Nat)"/>
    <property type="match status" value="1"/>
</dbReference>
<dbReference type="Proteomes" id="UP000722125">
    <property type="component" value="Unassembled WGS sequence"/>
</dbReference>
<reference evidence="2 3" key="1">
    <citation type="submission" date="2021-05" db="EMBL/GenBank/DDBJ databases">
        <title>Description of Cellulomonas sp. DKR-3 sp. nov.</title>
        <authorList>
            <person name="Dahal R.H."/>
            <person name="Chaudhary D.K."/>
        </authorList>
    </citation>
    <scope>NUCLEOTIDE SEQUENCE [LARGE SCALE GENOMIC DNA]</scope>
    <source>
        <strain evidence="2 3">DKR-3</strain>
    </source>
</reference>
<dbReference type="EMBL" id="JAHBOH010000002">
    <property type="protein sequence ID" value="MBT0995738.1"/>
    <property type="molecule type" value="Genomic_DNA"/>
</dbReference>
<name>A0ABS5U2W7_9CELL</name>
<protein>
    <submittedName>
        <fullName evidence="2">GNAT family N-acetyltransferase</fullName>
        <ecNumber evidence="2">2.3.1.-</ecNumber>
    </submittedName>
</protein>
<dbReference type="PROSITE" id="PS51186">
    <property type="entry name" value="GNAT"/>
    <property type="match status" value="1"/>
</dbReference>
<organism evidence="2 3">
    <name type="scientific">Cellulomonas fulva</name>
    <dbReference type="NCBI Taxonomy" id="2835530"/>
    <lineage>
        <taxon>Bacteria</taxon>
        <taxon>Bacillati</taxon>
        <taxon>Actinomycetota</taxon>
        <taxon>Actinomycetes</taxon>
        <taxon>Micrococcales</taxon>
        <taxon>Cellulomonadaceae</taxon>
        <taxon>Cellulomonas</taxon>
    </lineage>
</organism>
<dbReference type="Gene3D" id="3.40.630.30">
    <property type="match status" value="1"/>
</dbReference>
<dbReference type="Pfam" id="PF00583">
    <property type="entry name" value="Acetyltransf_1"/>
    <property type="match status" value="1"/>
</dbReference>
<dbReference type="EC" id="2.3.1.-" evidence="2"/>
<dbReference type="InterPro" id="IPR016181">
    <property type="entry name" value="Acyl_CoA_acyltransferase"/>
</dbReference>